<dbReference type="Proteomes" id="UP001173223">
    <property type="component" value="Unassembled WGS sequence"/>
</dbReference>
<dbReference type="AlphaFoldDB" id="A0AAW6WDE1"/>
<gene>
    <name evidence="2" type="ORF">MWG07_11060</name>
</gene>
<dbReference type="Pfam" id="PF02914">
    <property type="entry name" value="DDE_2"/>
    <property type="match status" value="1"/>
</dbReference>
<feature type="domain" description="Integrase catalytic" evidence="1">
    <location>
        <begin position="248"/>
        <end position="468"/>
    </location>
</feature>
<evidence type="ECO:0000313" key="3">
    <source>
        <dbReference type="Proteomes" id="UP001173223"/>
    </source>
</evidence>
<dbReference type="InterPro" id="IPR004189">
    <property type="entry name" value="Phage_Mu_transposase"/>
</dbReference>
<evidence type="ECO:0000259" key="1">
    <source>
        <dbReference type="PROSITE" id="PS50994"/>
    </source>
</evidence>
<comment type="caution">
    <text evidence="2">The sequence shown here is derived from an EMBL/GenBank/DDBJ whole genome shotgun (WGS) entry which is preliminary data.</text>
</comment>
<keyword evidence="3" id="KW-1185">Reference proteome</keyword>
<dbReference type="PROSITE" id="PS50994">
    <property type="entry name" value="INTEGRASE"/>
    <property type="match status" value="1"/>
</dbReference>
<proteinExistence type="predicted"/>
<dbReference type="Gene3D" id="3.30.420.10">
    <property type="entry name" value="Ribonuclease H-like superfamily/Ribonuclease H"/>
    <property type="match status" value="1"/>
</dbReference>
<sequence length="627" mass="74008">MEKFYTTQEVEKLLGKSRTTVARLAVKHHWTIEKRVANGTVKTFYLKQEIDSFRGVPAIVEEPKKNKTRTVALRDYKAVDELPDWNQKIAWARYFICLQLEKDYEQMEGSKDIIIHQFVQDAKKRFPEKMEILKRISVGTLRRWWGIYSKNKQNPLALATQLGKSRGYRKMSYEIAIRAKNLYLSKNKPTMMKVYTRILLEFGEDAVTYPTIRNFLNHDINSLAKDYGRLNFKDFNDKHKPFMVRDHSKLKPNDLWVSDGHDFEFMCYHPYRKNADGSRYIGTPKWILWMDVRSRYIVGWTISWGETTESIALALKNGIEKYGRPLATYTDNGKAYKSKVLKGCKDKEELTGIYAALGIEKDKQRHAIAYNAQAKNIERMFVDFKRDFAVEFLTYKGGHILERPDTLKPILKKEKQLATGEVLELSEVEAYLEYWVAYRNDKYYRFRRGHRGDGMDGKTPKQWMDSLPETERIRISEDQLRMLFMYEDIRKVTQNGVVFLQNTYIHEELFMHLGEKVKIKYDPHNLKEVFVYLLSGEFLCKADRLEKYGWDGVEQYKEHRKRLQKFQASIKKTLEIKQEIVDNDIITYAEEAQERTAIIENIKSEKKKEEVKVITVGGIEFEVEDDE</sequence>
<dbReference type="SUPFAM" id="SSF50610">
    <property type="entry name" value="mu transposase, C-terminal domain"/>
    <property type="match status" value="1"/>
</dbReference>
<dbReference type="InterPro" id="IPR036397">
    <property type="entry name" value="RNaseH_sf"/>
</dbReference>
<name>A0AAW6WDE1_9FUSO</name>
<dbReference type="EMBL" id="JAMGTK010000023">
    <property type="protein sequence ID" value="MDK4512787.1"/>
    <property type="molecule type" value="Genomic_DNA"/>
</dbReference>
<dbReference type="GO" id="GO:0004803">
    <property type="term" value="F:transposase activity"/>
    <property type="evidence" value="ECO:0007669"/>
    <property type="project" value="InterPro"/>
</dbReference>
<dbReference type="InterPro" id="IPR009004">
    <property type="entry name" value="Transposase_Mu_C"/>
</dbReference>
<dbReference type="GO" id="GO:0015074">
    <property type="term" value="P:DNA integration"/>
    <property type="evidence" value="ECO:0007669"/>
    <property type="project" value="InterPro"/>
</dbReference>
<dbReference type="InterPro" id="IPR012337">
    <property type="entry name" value="RNaseH-like_sf"/>
</dbReference>
<evidence type="ECO:0000313" key="2">
    <source>
        <dbReference type="EMBL" id="MDK4512787.1"/>
    </source>
</evidence>
<dbReference type="GO" id="GO:0003677">
    <property type="term" value="F:DNA binding"/>
    <property type="evidence" value="ECO:0007669"/>
    <property type="project" value="InterPro"/>
</dbReference>
<dbReference type="SUPFAM" id="SSF53098">
    <property type="entry name" value="Ribonuclease H-like"/>
    <property type="match status" value="1"/>
</dbReference>
<reference evidence="2" key="2">
    <citation type="submission" date="2022-04" db="EMBL/GenBank/DDBJ databases">
        <authorList>
            <person name="Livingstone P.G."/>
        </authorList>
    </citation>
    <scope>NUCLEOTIDE SEQUENCE</scope>
    <source>
        <strain evidence="2">BRON_8</strain>
    </source>
</reference>
<dbReference type="Pfam" id="PF09299">
    <property type="entry name" value="Mu-transpos_C"/>
    <property type="match status" value="1"/>
</dbReference>
<protein>
    <submittedName>
        <fullName evidence="2">Mu transposase C-terminal domain-containing protein</fullName>
    </submittedName>
</protein>
<organism evidence="2 3">
    <name type="scientific">Fusobacterium necrophorum</name>
    <dbReference type="NCBI Taxonomy" id="859"/>
    <lineage>
        <taxon>Bacteria</taxon>
        <taxon>Fusobacteriati</taxon>
        <taxon>Fusobacteriota</taxon>
        <taxon>Fusobacteriia</taxon>
        <taxon>Fusobacteriales</taxon>
        <taxon>Fusobacteriaceae</taxon>
        <taxon>Fusobacterium</taxon>
    </lineage>
</organism>
<dbReference type="InterPro" id="IPR015378">
    <property type="entry name" value="Transposase-like_Mu_C"/>
</dbReference>
<dbReference type="InterPro" id="IPR001584">
    <property type="entry name" value="Integrase_cat-core"/>
</dbReference>
<reference evidence="2" key="1">
    <citation type="journal article" date="2022" name="Gene">
        <title>A genome-led study on the pathogenesis of Fusobacterium necrophorum infections.</title>
        <authorList>
            <person name="Thapa G."/>
            <person name="Jayal A."/>
            <person name="Sikazwe E."/>
            <person name="Perry T."/>
            <person name="Mohammed Al Balushi A."/>
            <person name="Livingstone P."/>
        </authorList>
    </citation>
    <scope>NUCLEOTIDE SEQUENCE</scope>
    <source>
        <strain evidence="2">BRON_8</strain>
    </source>
</reference>
<dbReference type="RefSeq" id="WP_285049305.1">
    <property type="nucleotide sequence ID" value="NZ_JAMGTK010000023.1"/>
</dbReference>
<dbReference type="Gene3D" id="2.30.30.130">
    <property type="entry name" value="Transposase, Mu, C-terminal"/>
    <property type="match status" value="1"/>
</dbReference>
<dbReference type="GO" id="GO:0006313">
    <property type="term" value="P:DNA transposition"/>
    <property type="evidence" value="ECO:0007669"/>
    <property type="project" value="InterPro"/>
</dbReference>
<accession>A0AAW6WDE1</accession>